<comment type="catalytic activity">
    <reaction evidence="4">
        <text>L-alpha-D-Hep-(1-&gt;3)-4-O-phospho-L-alpha-D-Hep-(1-&gt;5)-[alpha-Kdo-(2-&gt;4)]-alpha-Kdo-(2-&gt;6)-lipid A (E. coli) + ADP-L-glycero-beta-D-manno-heptose = L-alpha-D-Hep-(1-&gt;7)-L-alpha-D-Hep-(1-&gt;3)-4-O-phospho-L-alpha-D-Hep-(1-&gt;5)-[alpha-Kdo-(2-&gt;4)]-alpha-Kdo-(2-&gt;6)-lipid A (E. coli) + ADP + H(+)</text>
        <dbReference type="Rhea" id="RHEA:74099"/>
        <dbReference type="ChEBI" id="CHEBI:15378"/>
        <dbReference type="ChEBI" id="CHEBI:61506"/>
        <dbReference type="ChEBI" id="CHEBI:193075"/>
        <dbReference type="ChEBI" id="CHEBI:193076"/>
        <dbReference type="ChEBI" id="CHEBI:456216"/>
        <dbReference type="EC" id="2.4.99.25"/>
    </reaction>
</comment>
<dbReference type="NCBIfam" id="TIGR02201">
    <property type="entry name" value="heptsyl_trn_III"/>
    <property type="match status" value="1"/>
</dbReference>
<dbReference type="PANTHER" id="PTHR30160">
    <property type="entry name" value="TETRAACYLDISACCHARIDE 4'-KINASE-RELATED"/>
    <property type="match status" value="1"/>
</dbReference>
<proteinExistence type="predicted"/>
<dbReference type="Pfam" id="PF01075">
    <property type="entry name" value="Glyco_transf_9"/>
    <property type="match status" value="1"/>
</dbReference>
<name>A0A3B0LVT7_9GAMM</name>
<gene>
    <name evidence="9" type="primary">rfaQ</name>
    <name evidence="9" type="ORF">ARTV_0677</name>
</gene>
<dbReference type="InterPro" id="IPR011916">
    <property type="entry name" value="LipoPS_heptosylTferase-III"/>
</dbReference>
<dbReference type="Gene3D" id="3.40.50.2000">
    <property type="entry name" value="Glycogen Phosphorylase B"/>
    <property type="match status" value="2"/>
</dbReference>
<comment type="catalytic activity">
    <reaction evidence="5">
        <text>an L-alpha-D-Hep-(1-&gt;3)-4-O-phospho-L-alpha-D-Hep-(1-&gt;5)-[alpha-Kdo-(2-&gt;4)]-alpha-Kdo-(2-&gt;6)-lipid A + ADP-L-glycero-beta-D-manno-heptose = an L-alpha-D-Hep-(1-&gt;7)-L-alpha-D-Hep-(1-&gt;3)-4-O-phospho-L-alpha-D-Hep-(1-&gt;5)-[alpha-Kdo-(2-&gt;4)]-alpha-Kdo-(2-&gt;6)-lipid A + ADP + H(+)</text>
        <dbReference type="Rhea" id="RHEA:74095"/>
        <dbReference type="ChEBI" id="CHEBI:15378"/>
        <dbReference type="ChEBI" id="CHEBI:61506"/>
        <dbReference type="ChEBI" id="CHEBI:193070"/>
        <dbReference type="ChEBI" id="CHEBI:193071"/>
        <dbReference type="ChEBI" id="CHEBI:456216"/>
        <dbReference type="EC" id="2.4.99.25"/>
    </reaction>
</comment>
<dbReference type="SUPFAM" id="SSF53756">
    <property type="entry name" value="UDP-Glycosyltransferase/glycogen phosphorylase"/>
    <property type="match status" value="1"/>
</dbReference>
<evidence type="ECO:0000256" key="8">
    <source>
        <dbReference type="ARBA" id="ARBA00075031"/>
    </source>
</evidence>
<accession>A0A3B0LVT7</accession>
<evidence type="ECO:0000256" key="7">
    <source>
        <dbReference type="ARBA" id="ARBA00074396"/>
    </source>
</evidence>
<evidence type="ECO:0000256" key="6">
    <source>
        <dbReference type="ARBA" id="ARBA00066496"/>
    </source>
</evidence>
<keyword evidence="2 9" id="KW-0808">Transferase</keyword>
<evidence type="ECO:0000256" key="3">
    <source>
        <dbReference type="ARBA" id="ARBA00022985"/>
    </source>
</evidence>
<evidence type="ECO:0000256" key="5">
    <source>
        <dbReference type="ARBA" id="ARBA00051369"/>
    </source>
</evidence>
<keyword evidence="3" id="KW-0448">Lipopolysaccharide biosynthesis</keyword>
<keyword evidence="1" id="KW-0328">Glycosyltransferase</keyword>
<dbReference type="NCBIfam" id="NF007742">
    <property type="entry name" value="PRK10422.1"/>
    <property type="match status" value="1"/>
</dbReference>
<evidence type="ECO:0000256" key="2">
    <source>
        <dbReference type="ARBA" id="ARBA00022679"/>
    </source>
</evidence>
<dbReference type="GO" id="GO:0008713">
    <property type="term" value="F:ADP-heptose-lipopolysaccharide heptosyltransferase activity"/>
    <property type="evidence" value="ECO:0007669"/>
    <property type="project" value="TreeGrafter"/>
</dbReference>
<evidence type="ECO:0000256" key="4">
    <source>
        <dbReference type="ARBA" id="ARBA00051137"/>
    </source>
</evidence>
<dbReference type="CDD" id="cd03789">
    <property type="entry name" value="GT9_LPS_heptosyltransferase"/>
    <property type="match status" value="1"/>
</dbReference>
<dbReference type="EMBL" id="UFQR01000002">
    <property type="protein sequence ID" value="SSW95021.1"/>
    <property type="molecule type" value="Genomic_DNA"/>
</dbReference>
<evidence type="ECO:0000256" key="1">
    <source>
        <dbReference type="ARBA" id="ARBA00022676"/>
    </source>
</evidence>
<dbReference type="PANTHER" id="PTHR30160:SF1">
    <property type="entry name" value="LIPOPOLYSACCHARIDE 1,2-N-ACETYLGLUCOSAMINETRANSFERASE-RELATED"/>
    <property type="match status" value="1"/>
</dbReference>
<dbReference type="GO" id="GO:0009244">
    <property type="term" value="P:lipopolysaccharide core region biosynthetic process"/>
    <property type="evidence" value="ECO:0007669"/>
    <property type="project" value="TreeGrafter"/>
</dbReference>
<dbReference type="InterPro" id="IPR002201">
    <property type="entry name" value="Glyco_trans_9"/>
</dbReference>
<dbReference type="AlphaFoldDB" id="A0A3B0LVT7"/>
<reference evidence="9" key="1">
    <citation type="submission" date="2018-04" db="EMBL/GenBank/DDBJ databases">
        <authorList>
            <person name="Go L.Y."/>
            <person name="Mitchell J.A."/>
        </authorList>
    </citation>
    <scope>NUCLEOTIDE SEQUENCE</scope>
    <source>
        <strain evidence="9">ARTV</strain>
    </source>
</reference>
<dbReference type="GO" id="GO:0005829">
    <property type="term" value="C:cytosol"/>
    <property type="evidence" value="ECO:0007669"/>
    <property type="project" value="TreeGrafter"/>
</dbReference>
<evidence type="ECO:0000313" key="9">
    <source>
        <dbReference type="EMBL" id="SSW95021.1"/>
    </source>
</evidence>
<sequence>MDKQFKKILIIKMRFHGDMLLTTPVVSTLKKNYPAAKIDILLYQDTLPILSENREIHALYGIKNKKNNTIAKLVNFILLINKLRKNHYDLIINLANQWIVPFLVRCIPAKIKISHQFNHRNTNYWSESFTHMVKPTGKHVVEQSLSILKPLQLNTLYSSTTMTYQPNDWEKINHRLISLGVHSSYVVIQPTARQKFKCWDDEKFAEVIDNLQSRGYQVILTSGPSKDDLSCVANIAQQCRQSPITEFAGKTTFPELGALISHAALFIGVDSAPMHIAAALETPIICLFGATDHQYWKPWSKNVIQIWAGNYEKMPERHERDRNKKYLSIIPVKDVITATKKMLPMDIQIIKSEIEI</sequence>
<organism evidence="9">
    <name type="scientific">Arsenophonus endosymbiont of Trialeurodes vaporariorum</name>
    <dbReference type="NCBI Taxonomy" id="235567"/>
    <lineage>
        <taxon>Bacteria</taxon>
        <taxon>Pseudomonadati</taxon>
        <taxon>Pseudomonadota</taxon>
        <taxon>Gammaproteobacteria</taxon>
        <taxon>Enterobacterales</taxon>
        <taxon>Morganellaceae</taxon>
        <taxon>Arsenophonus</taxon>
    </lineage>
</organism>
<dbReference type="EC" id="2.4.99.25" evidence="6"/>
<protein>
    <recommendedName>
        <fullName evidence="7">Lipopolysaccharide heptosyltransferase 3</fullName>
        <ecNumber evidence="6">2.4.99.25</ecNumber>
    </recommendedName>
    <alternativeName>
        <fullName evidence="8">ADP-heptose:lipopolysaccharide heptosyltransferase III</fullName>
    </alternativeName>
</protein>
<dbReference type="InterPro" id="IPR051199">
    <property type="entry name" value="LPS_LOS_Heptosyltrfase"/>
</dbReference>
<dbReference type="FunFam" id="3.40.50.2000:FF:000191">
    <property type="entry name" value="Lipopolysaccharide core heptosyltransferase RfaQ"/>
    <property type="match status" value="1"/>
</dbReference>